<dbReference type="InterPro" id="IPR000064">
    <property type="entry name" value="NLP_P60_dom"/>
</dbReference>
<reference evidence="7 8" key="1">
    <citation type="submission" date="2020-08" db="EMBL/GenBank/DDBJ databases">
        <title>Sequencing the genomes of 1000 actinobacteria strains.</title>
        <authorList>
            <person name="Klenk H.-P."/>
        </authorList>
    </citation>
    <scope>NUCLEOTIDE SEQUENCE [LARGE SCALE GENOMIC DNA]</scope>
    <source>
        <strain evidence="7 8">DSM 44551</strain>
    </source>
</reference>
<dbReference type="PROSITE" id="PS51935">
    <property type="entry name" value="NLPC_P60"/>
    <property type="match status" value="1"/>
</dbReference>
<dbReference type="GO" id="GO:0006508">
    <property type="term" value="P:proteolysis"/>
    <property type="evidence" value="ECO:0007669"/>
    <property type="project" value="UniProtKB-KW"/>
</dbReference>
<name>A0A7W8QN07_9ACTN</name>
<dbReference type="SUPFAM" id="SSF54001">
    <property type="entry name" value="Cysteine proteinases"/>
    <property type="match status" value="1"/>
</dbReference>
<feature type="signal peptide" evidence="5">
    <location>
        <begin position="1"/>
        <end position="20"/>
    </location>
</feature>
<dbReference type="PANTHER" id="PTHR47053">
    <property type="entry name" value="MUREIN DD-ENDOPEPTIDASE MEPH-RELATED"/>
    <property type="match status" value="1"/>
</dbReference>
<feature type="domain" description="NlpC/P60" evidence="6">
    <location>
        <begin position="29"/>
        <end position="147"/>
    </location>
</feature>
<dbReference type="Gene3D" id="3.90.1720.10">
    <property type="entry name" value="endopeptidase domain like (from Nostoc punctiforme)"/>
    <property type="match status" value="1"/>
</dbReference>
<evidence type="ECO:0000259" key="6">
    <source>
        <dbReference type="PROSITE" id="PS51935"/>
    </source>
</evidence>
<dbReference type="GO" id="GO:0008234">
    <property type="term" value="F:cysteine-type peptidase activity"/>
    <property type="evidence" value="ECO:0007669"/>
    <property type="project" value="UniProtKB-KW"/>
</dbReference>
<evidence type="ECO:0000256" key="3">
    <source>
        <dbReference type="ARBA" id="ARBA00022801"/>
    </source>
</evidence>
<evidence type="ECO:0000313" key="7">
    <source>
        <dbReference type="EMBL" id="MBB5433264.1"/>
    </source>
</evidence>
<keyword evidence="5" id="KW-0732">Signal</keyword>
<comment type="similarity">
    <text evidence="1">Belongs to the peptidase C40 family.</text>
</comment>
<keyword evidence="2" id="KW-0645">Protease</keyword>
<keyword evidence="4" id="KW-0788">Thiol protease</keyword>
<evidence type="ECO:0000256" key="2">
    <source>
        <dbReference type="ARBA" id="ARBA00022670"/>
    </source>
</evidence>
<evidence type="ECO:0000256" key="4">
    <source>
        <dbReference type="ARBA" id="ARBA00022807"/>
    </source>
</evidence>
<accession>A0A7W8QN07</accession>
<dbReference type="Proteomes" id="UP000572635">
    <property type="component" value="Unassembled WGS sequence"/>
</dbReference>
<evidence type="ECO:0000313" key="8">
    <source>
        <dbReference type="Proteomes" id="UP000572635"/>
    </source>
</evidence>
<proteinExistence type="inferred from homology"/>
<dbReference type="InterPro" id="IPR038765">
    <property type="entry name" value="Papain-like_cys_pep_sf"/>
</dbReference>
<comment type="caution">
    <text evidence="7">The sequence shown here is derived from an EMBL/GenBank/DDBJ whole genome shotgun (WGS) entry which is preliminary data.</text>
</comment>
<evidence type="ECO:0000256" key="5">
    <source>
        <dbReference type="SAM" id="SignalP"/>
    </source>
</evidence>
<gene>
    <name evidence="7" type="ORF">HDA36_003348</name>
</gene>
<keyword evidence="3 7" id="KW-0378">Hydrolase</keyword>
<organism evidence="7 8">
    <name type="scientific">Nocardiopsis composta</name>
    <dbReference type="NCBI Taxonomy" id="157465"/>
    <lineage>
        <taxon>Bacteria</taxon>
        <taxon>Bacillati</taxon>
        <taxon>Actinomycetota</taxon>
        <taxon>Actinomycetes</taxon>
        <taxon>Streptosporangiales</taxon>
        <taxon>Nocardiopsidaceae</taxon>
        <taxon>Nocardiopsis</taxon>
    </lineage>
</organism>
<dbReference type="Pfam" id="PF00877">
    <property type="entry name" value="NLPC_P60"/>
    <property type="match status" value="1"/>
</dbReference>
<dbReference type="EMBL" id="JACHDB010000001">
    <property type="protein sequence ID" value="MBB5433264.1"/>
    <property type="molecule type" value="Genomic_DNA"/>
</dbReference>
<evidence type="ECO:0000256" key="1">
    <source>
        <dbReference type="ARBA" id="ARBA00007074"/>
    </source>
</evidence>
<protein>
    <submittedName>
        <fullName evidence="7">Cell wall-associated NlpC family hydrolase</fullName>
    </submittedName>
</protein>
<dbReference type="PANTHER" id="PTHR47053:SF1">
    <property type="entry name" value="MUREIN DD-ENDOPEPTIDASE MEPH-RELATED"/>
    <property type="match status" value="1"/>
</dbReference>
<feature type="chain" id="PRO_5031177627" evidence="5">
    <location>
        <begin position="21"/>
        <end position="147"/>
    </location>
</feature>
<dbReference type="AlphaFoldDB" id="A0A7W8QN07"/>
<keyword evidence="8" id="KW-1185">Reference proteome</keyword>
<dbReference type="InterPro" id="IPR051202">
    <property type="entry name" value="Peptidase_C40"/>
</dbReference>
<sequence>MSMRTLIVLSAVLALCAAEAATAPEASASAVAEKAAEHALDQVGKPYRYGGRGPDGFDCSGLVQWSFKQAGRSVGRTTYDQYAQGSSVQRSRLRKGDLVFFYSGPSHVGIALGDGRMVHAPSSGKKIQVVRMADYFDAHFTGARRIS</sequence>